<dbReference type="Pfam" id="PF13193">
    <property type="entry name" value="AMP-binding_C"/>
    <property type="match status" value="1"/>
</dbReference>
<reference evidence="3 4" key="1">
    <citation type="submission" date="2015-01" db="EMBL/GenBank/DDBJ databases">
        <title>The Genome Sequence of Fonsecaea pedrosoi CBS 271.37.</title>
        <authorList>
            <consortium name="The Broad Institute Genomics Platform"/>
            <person name="Cuomo C."/>
            <person name="de Hoog S."/>
            <person name="Gorbushina A."/>
            <person name="Stielow B."/>
            <person name="Teixiera M."/>
            <person name="Abouelleil A."/>
            <person name="Chapman S.B."/>
            <person name="Priest M."/>
            <person name="Young S.K."/>
            <person name="Wortman J."/>
            <person name="Nusbaum C."/>
            <person name="Birren B."/>
        </authorList>
    </citation>
    <scope>NUCLEOTIDE SEQUENCE [LARGE SCALE GENOMIC DNA]</scope>
    <source>
        <strain evidence="3 4">CBS 271.37</strain>
    </source>
</reference>
<dbReference type="GO" id="GO:0016405">
    <property type="term" value="F:CoA-ligase activity"/>
    <property type="evidence" value="ECO:0007669"/>
    <property type="project" value="TreeGrafter"/>
</dbReference>
<dbReference type="Gene3D" id="3.40.50.12780">
    <property type="entry name" value="N-terminal domain of ligase-like"/>
    <property type="match status" value="1"/>
</dbReference>
<dbReference type="VEuPathDB" id="FungiDB:Z517_00517"/>
<dbReference type="PANTHER" id="PTHR24096:SF194">
    <property type="entry name" value="AMP-DEPENDENT SYNTHETASE_LIGASE DOMAIN-CONTAINING PROTEIN"/>
    <property type="match status" value="1"/>
</dbReference>
<dbReference type="EMBL" id="KN846969">
    <property type="protein sequence ID" value="KIW85128.1"/>
    <property type="molecule type" value="Genomic_DNA"/>
</dbReference>
<dbReference type="InterPro" id="IPR045851">
    <property type="entry name" value="AMP-bd_C_sf"/>
</dbReference>
<accession>A0A0D2GVY1</accession>
<feature type="domain" description="AMP-binding enzyme C-terminal" evidence="2">
    <location>
        <begin position="456"/>
        <end position="534"/>
    </location>
</feature>
<dbReference type="AlphaFoldDB" id="A0A0D2GVY1"/>
<dbReference type="InterPro" id="IPR042099">
    <property type="entry name" value="ANL_N_sf"/>
</dbReference>
<dbReference type="PROSITE" id="PS00455">
    <property type="entry name" value="AMP_BINDING"/>
    <property type="match status" value="1"/>
</dbReference>
<sequence>MPVSSPFPNIDIPECNILSYLFPPTQAEEDQSLPLWINASNPSVRVTVADTLRLIRRFAVGLSRLEIPGQRAVMVLSPNHIYVPVIYLAAAGAGCFFSGANPTYTVDEVSRQLRMSDAAVMLVHPTLLDCGVKAAEAAGLSLGRVFQFSDADCEVSRHGVRDWKSMLASEEESRAWRWDALRGEQSRRTVSCVNFSSGTTGTPKGVRISHANVVANACQVIYAKTHNADQSPVTVYPERWLAFLPLNHAYAQLFSIVIVCKLRTPVFLMTHFRFNDYLRHIQTYKITTLQVVPPVISMLHKRPEVTQYDLSSVRYLMSAAAPLSRELQNAVATQLKGAVIAQSWGMTETTCTGLMVPGIIPDDTGSVGSLLPNTQAMLVDEQGEETSGDVGGELWIRGPQMTTGYWRNEEATSQTLTEDGWLRTGDIAKCADGKWWIVDRSKELIKVNGFQVAPAELEAVLLEHDAITDAAVVGVVLHGEEYPRAYVTLHQHASRTANLVPTIQKFVAEKVAKHKALKGGVSIVDAIPRLPSGKIQRNVVKQWSKRDATELEKTVRARL</sequence>
<dbReference type="OrthoDB" id="1898221at2759"/>
<evidence type="ECO:0000259" key="1">
    <source>
        <dbReference type="Pfam" id="PF00501"/>
    </source>
</evidence>
<dbReference type="InterPro" id="IPR020845">
    <property type="entry name" value="AMP-binding_CS"/>
</dbReference>
<evidence type="ECO:0000313" key="4">
    <source>
        <dbReference type="Proteomes" id="UP000053029"/>
    </source>
</evidence>
<dbReference type="Pfam" id="PF00501">
    <property type="entry name" value="AMP-binding"/>
    <property type="match status" value="1"/>
</dbReference>
<evidence type="ECO:0000313" key="3">
    <source>
        <dbReference type="EMBL" id="KIW85128.1"/>
    </source>
</evidence>
<feature type="domain" description="AMP-dependent synthetase/ligase" evidence="1">
    <location>
        <begin position="42"/>
        <end position="406"/>
    </location>
</feature>
<name>A0A0D2GVY1_9EURO</name>
<dbReference type="InterPro" id="IPR025110">
    <property type="entry name" value="AMP-bd_C"/>
</dbReference>
<dbReference type="STRING" id="1442368.A0A0D2GVY1"/>
<dbReference type="Proteomes" id="UP000053029">
    <property type="component" value="Unassembled WGS sequence"/>
</dbReference>
<dbReference type="SUPFAM" id="SSF56801">
    <property type="entry name" value="Acetyl-CoA synthetase-like"/>
    <property type="match status" value="1"/>
</dbReference>
<dbReference type="GeneID" id="25300007"/>
<evidence type="ECO:0000259" key="2">
    <source>
        <dbReference type="Pfam" id="PF13193"/>
    </source>
</evidence>
<dbReference type="RefSeq" id="XP_013288936.1">
    <property type="nucleotide sequence ID" value="XM_013433482.1"/>
</dbReference>
<protein>
    <recommendedName>
        <fullName evidence="5">Acetyl-CoA synthetase-like protein</fullName>
    </recommendedName>
</protein>
<evidence type="ECO:0008006" key="5">
    <source>
        <dbReference type="Google" id="ProtNLM"/>
    </source>
</evidence>
<keyword evidence="4" id="KW-1185">Reference proteome</keyword>
<dbReference type="InterPro" id="IPR000873">
    <property type="entry name" value="AMP-dep_synth/lig_dom"/>
</dbReference>
<dbReference type="CDD" id="cd05911">
    <property type="entry name" value="Firefly_Luc_like"/>
    <property type="match status" value="1"/>
</dbReference>
<dbReference type="PANTHER" id="PTHR24096">
    <property type="entry name" value="LONG-CHAIN-FATTY-ACID--COA LIGASE"/>
    <property type="match status" value="1"/>
</dbReference>
<gene>
    <name evidence="3" type="ORF">Z517_00517</name>
</gene>
<organism evidence="3 4">
    <name type="scientific">Fonsecaea pedrosoi CBS 271.37</name>
    <dbReference type="NCBI Taxonomy" id="1442368"/>
    <lineage>
        <taxon>Eukaryota</taxon>
        <taxon>Fungi</taxon>
        <taxon>Dikarya</taxon>
        <taxon>Ascomycota</taxon>
        <taxon>Pezizomycotina</taxon>
        <taxon>Eurotiomycetes</taxon>
        <taxon>Chaetothyriomycetidae</taxon>
        <taxon>Chaetothyriales</taxon>
        <taxon>Herpotrichiellaceae</taxon>
        <taxon>Fonsecaea</taxon>
    </lineage>
</organism>
<dbReference type="HOGENOM" id="CLU_000022_59_2_1"/>
<proteinExistence type="predicted"/>
<dbReference type="Gene3D" id="3.30.300.30">
    <property type="match status" value="1"/>
</dbReference>